<dbReference type="GeneID" id="27344382"/>
<dbReference type="Pfam" id="PF03171">
    <property type="entry name" value="2OG-FeII_Oxy"/>
    <property type="match status" value="1"/>
</dbReference>
<dbReference type="Gene3D" id="2.60.120.330">
    <property type="entry name" value="B-lactam Antibiotic, Isopenicillin N Synthase, Chain"/>
    <property type="match status" value="1"/>
</dbReference>
<keyword evidence="2 5" id="KW-0479">Metal-binding</keyword>
<evidence type="ECO:0000256" key="5">
    <source>
        <dbReference type="RuleBase" id="RU003682"/>
    </source>
</evidence>
<keyword evidence="4 5" id="KW-0408">Iron</keyword>
<comment type="similarity">
    <text evidence="1 5">Belongs to the iron/ascorbate-dependent oxidoreductase family.</text>
</comment>
<feature type="compositionally biased region" description="Low complexity" evidence="6">
    <location>
        <begin position="204"/>
        <end position="221"/>
    </location>
</feature>
<dbReference type="InterPro" id="IPR027443">
    <property type="entry name" value="IPNS-like_sf"/>
</dbReference>
<evidence type="ECO:0000259" key="7">
    <source>
        <dbReference type="PROSITE" id="PS51471"/>
    </source>
</evidence>
<dbReference type="AlphaFoldDB" id="A0A0D2CGN6"/>
<evidence type="ECO:0000313" key="8">
    <source>
        <dbReference type="EMBL" id="KIW29370.1"/>
    </source>
</evidence>
<dbReference type="Pfam" id="PF14226">
    <property type="entry name" value="DIOX_N"/>
    <property type="match status" value="1"/>
</dbReference>
<dbReference type="Proteomes" id="UP000054466">
    <property type="component" value="Unassembled WGS sequence"/>
</dbReference>
<evidence type="ECO:0000256" key="6">
    <source>
        <dbReference type="SAM" id="MobiDB-lite"/>
    </source>
</evidence>
<keyword evidence="9" id="KW-1185">Reference proteome</keyword>
<reference evidence="8 9" key="1">
    <citation type="submission" date="2015-01" db="EMBL/GenBank/DDBJ databases">
        <title>The Genome Sequence of Cladophialophora immunda CBS83496.</title>
        <authorList>
            <consortium name="The Broad Institute Genomics Platform"/>
            <person name="Cuomo C."/>
            <person name="de Hoog S."/>
            <person name="Gorbushina A."/>
            <person name="Stielow B."/>
            <person name="Teixiera M."/>
            <person name="Abouelleil A."/>
            <person name="Chapman S.B."/>
            <person name="Priest M."/>
            <person name="Young S.K."/>
            <person name="Wortman J."/>
            <person name="Nusbaum C."/>
            <person name="Birren B."/>
        </authorList>
    </citation>
    <scope>NUCLEOTIDE SEQUENCE [LARGE SCALE GENOMIC DNA]</scope>
    <source>
        <strain evidence="8 9">CBS 83496</strain>
    </source>
</reference>
<feature type="region of interest" description="Disordered" evidence="6">
    <location>
        <begin position="200"/>
        <end position="228"/>
    </location>
</feature>
<keyword evidence="3 5" id="KW-0560">Oxidoreductase</keyword>
<evidence type="ECO:0000313" key="9">
    <source>
        <dbReference type="Proteomes" id="UP000054466"/>
    </source>
</evidence>
<dbReference type="RefSeq" id="XP_016249586.1">
    <property type="nucleotide sequence ID" value="XM_016392067.1"/>
</dbReference>
<evidence type="ECO:0000256" key="1">
    <source>
        <dbReference type="ARBA" id="ARBA00008056"/>
    </source>
</evidence>
<gene>
    <name evidence="8" type="ORF">PV07_05188</name>
</gene>
<dbReference type="GO" id="GO:0044283">
    <property type="term" value="P:small molecule biosynthetic process"/>
    <property type="evidence" value="ECO:0007669"/>
    <property type="project" value="UniProtKB-ARBA"/>
</dbReference>
<organism evidence="8 9">
    <name type="scientific">Cladophialophora immunda</name>
    <dbReference type="NCBI Taxonomy" id="569365"/>
    <lineage>
        <taxon>Eukaryota</taxon>
        <taxon>Fungi</taxon>
        <taxon>Dikarya</taxon>
        <taxon>Ascomycota</taxon>
        <taxon>Pezizomycotina</taxon>
        <taxon>Eurotiomycetes</taxon>
        <taxon>Chaetothyriomycetidae</taxon>
        <taxon>Chaetothyriales</taxon>
        <taxon>Herpotrichiellaceae</taxon>
        <taxon>Cladophialophora</taxon>
    </lineage>
</organism>
<dbReference type="PANTHER" id="PTHR10209:SF812">
    <property type="entry name" value="2OG-FE(II) OXYGENASE FAMILY, PUTATIVE (AFU_ORTHOLOGUE AFUA_3G14880)-RELATED"/>
    <property type="match status" value="1"/>
</dbReference>
<evidence type="ECO:0000256" key="4">
    <source>
        <dbReference type="ARBA" id="ARBA00023004"/>
    </source>
</evidence>
<sequence length="385" mass="42795">MSIPTIDLRMADDGDPTTRAQLLHDLRHALFEVGFLYLSNHGIRESTVQDLVEALPRLFALPDHVKESVALVNSPHFLGYSKFGSEITARVRDQREQFEFANELPDRYGLAVSQLGASVSSSSSPPPPALPLYTRLQGPNQWFGQSEEAAVPRFREIVEAYVAALQDLAMRFLELVTEALDLPAHSLERFTGPQDRIKLVHYRPSPTTPSSSSPADPPSSTQGVGPHKDSSGWMTFLLQASDPSIPGLQVLSKDGLWLDAPPVPGTLVVNMGQAFEAATNGICKATTHRVLLPPGDYDRYSVPFFQGVRPDLTKPDLRSLWDHFAAAERWTTGRESAEGRGIDSPFLRGRYDTWGEAQLRTKIRSHRDVGARWYTDVFDKYVNDD</sequence>
<dbReference type="GO" id="GO:0016491">
    <property type="term" value="F:oxidoreductase activity"/>
    <property type="evidence" value="ECO:0007669"/>
    <property type="project" value="UniProtKB-KW"/>
</dbReference>
<dbReference type="GO" id="GO:0046872">
    <property type="term" value="F:metal ion binding"/>
    <property type="evidence" value="ECO:0007669"/>
    <property type="project" value="UniProtKB-KW"/>
</dbReference>
<dbReference type="PROSITE" id="PS51471">
    <property type="entry name" value="FE2OG_OXY"/>
    <property type="match status" value="1"/>
</dbReference>
<name>A0A0D2CGN6_9EURO</name>
<evidence type="ECO:0000256" key="3">
    <source>
        <dbReference type="ARBA" id="ARBA00023002"/>
    </source>
</evidence>
<dbReference type="OrthoDB" id="294295at2759"/>
<dbReference type="InterPro" id="IPR026992">
    <property type="entry name" value="DIOX_N"/>
</dbReference>
<proteinExistence type="inferred from homology"/>
<dbReference type="SUPFAM" id="SSF51197">
    <property type="entry name" value="Clavaminate synthase-like"/>
    <property type="match status" value="1"/>
</dbReference>
<accession>A0A0D2CGN6</accession>
<dbReference type="PANTHER" id="PTHR10209">
    <property type="entry name" value="OXIDOREDUCTASE, 2OG-FE II OXYGENASE FAMILY PROTEIN"/>
    <property type="match status" value="1"/>
</dbReference>
<dbReference type="EMBL" id="KN847042">
    <property type="protein sequence ID" value="KIW29370.1"/>
    <property type="molecule type" value="Genomic_DNA"/>
</dbReference>
<dbReference type="InterPro" id="IPR044861">
    <property type="entry name" value="IPNS-like_FE2OG_OXY"/>
</dbReference>
<dbReference type="InterPro" id="IPR005123">
    <property type="entry name" value="Oxoglu/Fe-dep_dioxygenase_dom"/>
</dbReference>
<feature type="domain" description="Fe2OG dioxygenase" evidence="7">
    <location>
        <begin position="189"/>
        <end position="308"/>
    </location>
</feature>
<dbReference type="VEuPathDB" id="FungiDB:PV07_05188"/>
<evidence type="ECO:0000256" key="2">
    <source>
        <dbReference type="ARBA" id="ARBA00022723"/>
    </source>
</evidence>
<dbReference type="HOGENOM" id="CLU_010119_1_1_1"/>
<protein>
    <recommendedName>
        <fullName evidence="7">Fe2OG dioxygenase domain-containing protein</fullName>
    </recommendedName>
</protein>
<dbReference type="STRING" id="569365.A0A0D2CGN6"/>